<evidence type="ECO:0000259" key="2">
    <source>
        <dbReference type="Pfam" id="PF01337"/>
    </source>
</evidence>
<evidence type="ECO:0000313" key="4">
    <source>
        <dbReference type="Proteomes" id="UP001500063"/>
    </source>
</evidence>
<name>A0ABN0WSI8_9ACTN</name>
<keyword evidence="4" id="KW-1185">Reference proteome</keyword>
<proteinExistence type="inferred from homology"/>
<comment type="caution">
    <text evidence="3">The sequence shown here is derived from an EMBL/GenBank/DDBJ whole genome shotgun (WGS) entry which is preliminary data.</text>
</comment>
<dbReference type="EMBL" id="BAAABW010000013">
    <property type="protein sequence ID" value="GAA0345678.1"/>
    <property type="molecule type" value="Genomic_DNA"/>
</dbReference>
<accession>A0ABN0WSI8</accession>
<evidence type="ECO:0000256" key="1">
    <source>
        <dbReference type="ARBA" id="ARBA00006845"/>
    </source>
</evidence>
<protein>
    <recommendedName>
        <fullName evidence="2">Barstar (barnase inhibitor) domain-containing protein</fullName>
    </recommendedName>
</protein>
<feature type="domain" description="Barstar (barnase inhibitor)" evidence="2">
    <location>
        <begin position="287"/>
        <end position="350"/>
    </location>
</feature>
<dbReference type="Pfam" id="PF01337">
    <property type="entry name" value="Barstar"/>
    <property type="match status" value="1"/>
</dbReference>
<dbReference type="RefSeq" id="WP_344117631.1">
    <property type="nucleotide sequence ID" value="NZ_BAAABW010000013.1"/>
</dbReference>
<gene>
    <name evidence="3" type="ORF">GCM10010319_22520</name>
</gene>
<organism evidence="3 4">
    <name type="scientific">Streptomyces blastmyceticus</name>
    <dbReference type="NCBI Taxonomy" id="68180"/>
    <lineage>
        <taxon>Bacteria</taxon>
        <taxon>Bacillati</taxon>
        <taxon>Actinomycetota</taxon>
        <taxon>Actinomycetes</taxon>
        <taxon>Kitasatosporales</taxon>
        <taxon>Streptomycetaceae</taxon>
        <taxon>Streptomyces</taxon>
    </lineage>
</organism>
<reference evidence="3 4" key="1">
    <citation type="journal article" date="2019" name="Int. J. Syst. Evol. Microbiol.">
        <title>The Global Catalogue of Microorganisms (GCM) 10K type strain sequencing project: providing services to taxonomists for standard genome sequencing and annotation.</title>
        <authorList>
            <consortium name="The Broad Institute Genomics Platform"/>
            <consortium name="The Broad Institute Genome Sequencing Center for Infectious Disease"/>
            <person name="Wu L."/>
            <person name="Ma J."/>
        </authorList>
    </citation>
    <scope>NUCLEOTIDE SEQUENCE [LARGE SCALE GENOMIC DNA]</scope>
    <source>
        <strain evidence="3 4">JCM 4565</strain>
    </source>
</reference>
<dbReference type="SUPFAM" id="SSF52038">
    <property type="entry name" value="Barstar-related"/>
    <property type="match status" value="1"/>
</dbReference>
<dbReference type="InterPro" id="IPR035905">
    <property type="entry name" value="Barstar-like_sf"/>
</dbReference>
<evidence type="ECO:0000313" key="3">
    <source>
        <dbReference type="EMBL" id="GAA0345678.1"/>
    </source>
</evidence>
<dbReference type="InterPro" id="IPR000468">
    <property type="entry name" value="Barstar"/>
</dbReference>
<sequence>MIIFIIGEHVQFDYEISYIDAEGEETAWGHCVAVAGLFREPMPPTREVLTLVGCAQARPLAAGATQLGELCLIVSNDVRPLQWWGLTEAVVLARRPHALDPELVDVVLEVVVSGPDSGQHELPDSPQFELDGGWPESVSYGTCLSVNGLYEERPEPPEIPITLVGCRPGVPMLSALTEGEAEHLMLGVLDRQGRSMADRSFYWHVRQTRPSVLGGALVDIVLSDGVDEPVPPAARQAWEDWYERSMPSTVNTWAGYPPEGRKEWLKFSAPGRFPRWKPEEDEKGGTYHLDGRYVTDEAGLHCAVGEALKGPGGYFGRDWYSFKAYLEGGYGVGLPFTLVWHDSQVTLKALAGTINPENGLSYAEEVVDLMRRWGVTVVLK</sequence>
<comment type="similarity">
    <text evidence="1">Belongs to the barstar family.</text>
</comment>
<dbReference type="Gene3D" id="3.30.370.10">
    <property type="entry name" value="Barstar-like"/>
    <property type="match status" value="1"/>
</dbReference>
<dbReference type="Proteomes" id="UP001500063">
    <property type="component" value="Unassembled WGS sequence"/>
</dbReference>